<evidence type="ECO:0000313" key="2">
    <source>
        <dbReference type="Proteomes" id="UP000242444"/>
    </source>
</evidence>
<dbReference type="GO" id="GO:0005506">
    <property type="term" value="F:iron ion binding"/>
    <property type="evidence" value="ECO:0007669"/>
    <property type="project" value="InterPro"/>
</dbReference>
<gene>
    <name evidence="1" type="ORF">CFN78_17090</name>
</gene>
<dbReference type="InParanoid" id="A0A263D120"/>
<reference evidence="1 2" key="1">
    <citation type="submission" date="2017-07" db="EMBL/GenBank/DDBJ databases">
        <title>Amycolatopsis antarcticus sp. nov., isolated from the surface of an Antarcticus brown macroalga.</title>
        <authorList>
            <person name="Wang J."/>
            <person name="Leiva S."/>
            <person name="Huang J."/>
            <person name="Huang Y."/>
        </authorList>
    </citation>
    <scope>NUCLEOTIDE SEQUENCE [LARGE SCALE GENOMIC DNA]</scope>
    <source>
        <strain evidence="1 2">AU-G6</strain>
    </source>
</reference>
<dbReference type="AlphaFoldDB" id="A0A263D120"/>
<evidence type="ECO:0000313" key="1">
    <source>
        <dbReference type="EMBL" id="OZM72031.1"/>
    </source>
</evidence>
<proteinExistence type="predicted"/>
<dbReference type="Proteomes" id="UP000242444">
    <property type="component" value="Unassembled WGS sequence"/>
</dbReference>
<dbReference type="GO" id="GO:0016705">
    <property type="term" value="F:oxidoreductase activity, acting on paired donors, with incorporation or reduction of molecular oxygen"/>
    <property type="evidence" value="ECO:0007669"/>
    <property type="project" value="InterPro"/>
</dbReference>
<name>A0A263D120_9PSEU</name>
<accession>A0A263D120</accession>
<keyword evidence="2" id="KW-1185">Reference proteome</keyword>
<dbReference type="EMBL" id="NKYE01000010">
    <property type="protein sequence ID" value="OZM72031.1"/>
    <property type="molecule type" value="Genomic_DNA"/>
</dbReference>
<organism evidence="1 2">
    <name type="scientific">Amycolatopsis antarctica</name>
    <dbReference type="NCBI Taxonomy" id="1854586"/>
    <lineage>
        <taxon>Bacteria</taxon>
        <taxon>Bacillati</taxon>
        <taxon>Actinomycetota</taxon>
        <taxon>Actinomycetes</taxon>
        <taxon>Pseudonocardiales</taxon>
        <taxon>Pseudonocardiaceae</taxon>
        <taxon>Amycolatopsis</taxon>
    </lineage>
</organism>
<sequence>MDDPRSQVPPAPTGMEWLRACVSRFAGGGTHARRRALAVAELAAVEPASLRVAAAAETCRDLAVRVLADALGLPGVSTEDVRLIASVYHPGSGGGPAQDAAVARLVAACGGAPDERTAARICLLVQACDATAALIASTRERAGDAGDADAVLAAVLHDDPPVRHTRRVTAGGASVRVELGTVDGVSTAFGSGPRACPGKEHALAIAAGALDAARAR</sequence>
<dbReference type="OrthoDB" id="5006855at2"/>
<dbReference type="InterPro" id="IPR017972">
    <property type="entry name" value="Cyt_P450_CS"/>
</dbReference>
<evidence type="ECO:0008006" key="3">
    <source>
        <dbReference type="Google" id="ProtNLM"/>
    </source>
</evidence>
<comment type="caution">
    <text evidence="1">The sequence shown here is derived from an EMBL/GenBank/DDBJ whole genome shotgun (WGS) entry which is preliminary data.</text>
</comment>
<dbReference type="PROSITE" id="PS00086">
    <property type="entry name" value="CYTOCHROME_P450"/>
    <property type="match status" value="1"/>
</dbReference>
<protein>
    <recommendedName>
        <fullName evidence="3">Cytochrome P450</fullName>
    </recommendedName>
</protein>